<sequence length="224" mass="25206">MPTRRINVFARVDGTVLHDVLHRTPTAPTEQSSPKPSQVSAQTIWPIVHNFFALSRELDRAASLRRLVFRDPQQYAPPVSNFHTAVRPNRNHTPPIVIHCLQRAPFVVTVTETLPNFTLFDQQHHHSPLSSSSTEFTLSDFCDTIMHFVHKEYDAFSAANRAEAHADAQLNAEIQSNATGSVNDSNNNNDSNSHADQAVQTLRQVIEQSKLTEMIHNTMQLVQL</sequence>
<keyword evidence="2" id="KW-1185">Reference proteome</keyword>
<proteinExistence type="predicted"/>
<name>A0A2V3IRW3_9FLOR</name>
<organism evidence="1 2">
    <name type="scientific">Gracilariopsis chorda</name>
    <dbReference type="NCBI Taxonomy" id="448386"/>
    <lineage>
        <taxon>Eukaryota</taxon>
        <taxon>Rhodophyta</taxon>
        <taxon>Florideophyceae</taxon>
        <taxon>Rhodymeniophycidae</taxon>
        <taxon>Gracilariales</taxon>
        <taxon>Gracilariaceae</taxon>
        <taxon>Gracilariopsis</taxon>
    </lineage>
</organism>
<dbReference type="Proteomes" id="UP000247409">
    <property type="component" value="Unassembled WGS sequence"/>
</dbReference>
<reference evidence="1 2" key="1">
    <citation type="journal article" date="2018" name="Mol. Biol. Evol.">
        <title>Analysis of the draft genome of the red seaweed Gracilariopsis chorda provides insights into genome size evolution in Rhodophyta.</title>
        <authorList>
            <person name="Lee J."/>
            <person name="Yang E.C."/>
            <person name="Graf L."/>
            <person name="Yang J.H."/>
            <person name="Qiu H."/>
            <person name="Zel Zion U."/>
            <person name="Chan C.X."/>
            <person name="Stephens T.G."/>
            <person name="Weber A.P.M."/>
            <person name="Boo G.H."/>
            <person name="Boo S.M."/>
            <person name="Kim K.M."/>
            <person name="Shin Y."/>
            <person name="Jung M."/>
            <person name="Lee S.J."/>
            <person name="Yim H.S."/>
            <person name="Lee J.H."/>
            <person name="Bhattacharya D."/>
            <person name="Yoon H.S."/>
        </authorList>
    </citation>
    <scope>NUCLEOTIDE SEQUENCE [LARGE SCALE GENOMIC DNA]</scope>
    <source>
        <strain evidence="1 2">SKKU-2015</strain>
        <tissue evidence="1">Whole body</tissue>
    </source>
</reference>
<dbReference type="AlphaFoldDB" id="A0A2V3IRW3"/>
<evidence type="ECO:0000313" key="2">
    <source>
        <dbReference type="Proteomes" id="UP000247409"/>
    </source>
</evidence>
<dbReference type="EMBL" id="NBIV01000079">
    <property type="protein sequence ID" value="PXF44858.1"/>
    <property type="molecule type" value="Genomic_DNA"/>
</dbReference>
<evidence type="ECO:0000313" key="1">
    <source>
        <dbReference type="EMBL" id="PXF44858.1"/>
    </source>
</evidence>
<accession>A0A2V3IRW3</accession>
<gene>
    <name evidence="1" type="ORF">BWQ96_05348</name>
</gene>
<protein>
    <submittedName>
        <fullName evidence="1">Uncharacterized protein</fullName>
    </submittedName>
</protein>
<comment type="caution">
    <text evidence="1">The sequence shown here is derived from an EMBL/GenBank/DDBJ whole genome shotgun (WGS) entry which is preliminary data.</text>
</comment>